<dbReference type="RefSeq" id="WP_133341792.1">
    <property type="nucleotide sequence ID" value="NZ_SMZO01000007.1"/>
</dbReference>
<evidence type="ECO:0008006" key="4">
    <source>
        <dbReference type="Google" id="ProtNLM"/>
    </source>
</evidence>
<name>A0A4R6B5D5_9RHOB</name>
<sequence>MRLLLLLLASLALGACTEPFDPEIQRSGLGDFNLDRLVVIVDDPTSSIVSRSVTDEQLKTAVTDAVDARMRRFKGDGSYSIGIKVQGYVLAPPGIPVLFAPRSTLFLSVNAYDSVPQRLNGETRNLTIWEDAGGDTVVGSGYSQDAQSQLDELASNAAIEIERWLRENEDWFGGAAARPENRTETGTSPENSAGGA</sequence>
<evidence type="ECO:0000313" key="3">
    <source>
        <dbReference type="Proteomes" id="UP000294562"/>
    </source>
</evidence>
<protein>
    <recommendedName>
        <fullName evidence="4">DUF4410 domain-containing protein</fullName>
    </recommendedName>
</protein>
<feature type="region of interest" description="Disordered" evidence="1">
    <location>
        <begin position="172"/>
        <end position="196"/>
    </location>
</feature>
<organism evidence="2 3">
    <name type="scientific">Meridianimarinicoccus aquatilis</name>
    <dbReference type="NCBI Taxonomy" id="2552766"/>
    <lineage>
        <taxon>Bacteria</taxon>
        <taxon>Pseudomonadati</taxon>
        <taxon>Pseudomonadota</taxon>
        <taxon>Alphaproteobacteria</taxon>
        <taxon>Rhodobacterales</taxon>
        <taxon>Paracoccaceae</taxon>
        <taxon>Meridianimarinicoccus</taxon>
    </lineage>
</organism>
<proteinExistence type="predicted"/>
<dbReference type="OrthoDB" id="7834608at2"/>
<gene>
    <name evidence="2" type="ORF">E2L05_05010</name>
</gene>
<comment type="caution">
    <text evidence="2">The sequence shown here is derived from an EMBL/GenBank/DDBJ whole genome shotgun (WGS) entry which is preliminary data.</text>
</comment>
<reference evidence="2 3" key="1">
    <citation type="submission" date="2019-03" db="EMBL/GenBank/DDBJ databases">
        <title>Rhodobacteraceae bacterium SM1902, a new member of the family Rhodobacteraceae isolated from Yantai.</title>
        <authorList>
            <person name="Sun Y."/>
        </authorList>
    </citation>
    <scope>NUCLEOTIDE SEQUENCE [LARGE SCALE GENOMIC DNA]</scope>
    <source>
        <strain evidence="2 3">SM1902</strain>
    </source>
</reference>
<evidence type="ECO:0000313" key="2">
    <source>
        <dbReference type="EMBL" id="TDL90643.1"/>
    </source>
</evidence>
<evidence type="ECO:0000256" key="1">
    <source>
        <dbReference type="SAM" id="MobiDB-lite"/>
    </source>
</evidence>
<dbReference type="Proteomes" id="UP000294562">
    <property type="component" value="Unassembled WGS sequence"/>
</dbReference>
<accession>A0A4R6B5D5</accession>
<dbReference type="PROSITE" id="PS51257">
    <property type="entry name" value="PROKAR_LIPOPROTEIN"/>
    <property type="match status" value="1"/>
</dbReference>
<dbReference type="EMBL" id="SMZO01000007">
    <property type="protein sequence ID" value="TDL90643.1"/>
    <property type="molecule type" value="Genomic_DNA"/>
</dbReference>
<dbReference type="AlphaFoldDB" id="A0A4R6B5D5"/>
<feature type="compositionally biased region" description="Polar residues" evidence="1">
    <location>
        <begin position="184"/>
        <end position="196"/>
    </location>
</feature>
<keyword evidence="3" id="KW-1185">Reference proteome</keyword>